<accession>A0A814QTB0</accession>
<reference evidence="2" key="1">
    <citation type="submission" date="2021-02" db="EMBL/GenBank/DDBJ databases">
        <authorList>
            <person name="Nowell W R."/>
        </authorList>
    </citation>
    <scope>NUCLEOTIDE SEQUENCE</scope>
</reference>
<evidence type="ECO:0000313" key="2">
    <source>
        <dbReference type="EMBL" id="CAF1124204.1"/>
    </source>
</evidence>
<dbReference type="EMBL" id="CAJNOR010001336">
    <property type="protein sequence ID" value="CAF1124204.1"/>
    <property type="molecule type" value="Genomic_DNA"/>
</dbReference>
<comment type="caution">
    <text evidence="2">The sequence shown here is derived from an EMBL/GenBank/DDBJ whole genome shotgun (WGS) entry which is preliminary data.</text>
</comment>
<organism evidence="2 3">
    <name type="scientific">Adineta ricciae</name>
    <name type="common">Rotifer</name>
    <dbReference type="NCBI Taxonomy" id="249248"/>
    <lineage>
        <taxon>Eukaryota</taxon>
        <taxon>Metazoa</taxon>
        <taxon>Spiralia</taxon>
        <taxon>Gnathifera</taxon>
        <taxon>Rotifera</taxon>
        <taxon>Eurotatoria</taxon>
        <taxon>Bdelloidea</taxon>
        <taxon>Adinetida</taxon>
        <taxon>Adinetidae</taxon>
        <taxon>Adineta</taxon>
    </lineage>
</organism>
<dbReference type="PANTHER" id="PTHR24114:SF50">
    <property type="entry name" value="RNI-LIKE PROTEIN"/>
    <property type="match status" value="1"/>
</dbReference>
<dbReference type="OrthoDB" id="120976at2759"/>
<dbReference type="AlphaFoldDB" id="A0A814QTB0"/>
<protein>
    <submittedName>
        <fullName evidence="2">Uncharacterized protein</fullName>
    </submittedName>
</protein>
<dbReference type="Pfam" id="PF13516">
    <property type="entry name" value="LRR_6"/>
    <property type="match status" value="1"/>
</dbReference>
<dbReference type="PANTHER" id="PTHR24114">
    <property type="entry name" value="LEUCINE RICH REPEAT FAMILY PROTEIN"/>
    <property type="match status" value="1"/>
</dbReference>
<keyword evidence="3" id="KW-1185">Reference proteome</keyword>
<evidence type="ECO:0000313" key="1">
    <source>
        <dbReference type="EMBL" id="CAF1019143.1"/>
    </source>
</evidence>
<dbReference type="InterPro" id="IPR052394">
    <property type="entry name" value="LRR-containing"/>
</dbReference>
<sequence>MSAFRNQLFKGMEEYDTDLDDEETDEKKECEFPRLSFNDKLAAHRSNRYQQTFGQTSFPYRSRRESDSNNVTLLPIPSKTLPSKGRVQTYENSCQLLDTTIDWQLRTLLSYDDITIMNRSLSFNDIRALSTAIEINLQNLTLSSAGLTSRSINVLCQGLAKCNRLTLLDLSCNKLSKESFELLIDRINNLSLLSCLSLAECGIRDSYGRCIGDLCRHPTLTEINLTGNEFEEMACIFIGNALTENDTLTYLNIGWNLIRSFAAIALFRGFEANRTIVDFDISWSNLSYDGSVALRRVLAVNKVLRRLDISNCNINWTCAKLIGEGLQKNSTLDSLNLSFNPLTTHGVQHIIQCLNNTQSALSTLDISGVAVFSETLRLAERIASRRNFTVKYDYEVPVHDIIGRQTVTKADSVRKVIQHIDERRWRPMDYFRLLYNKRKVQAQNEAQSLNFTKIDKKKTEVREERTSDQLVKPLTLKNLNDVIHRQRLRDRLHKAQQEQQERDLKRRNQKILQTVNQHFPDIDLVKRKQKLKRIVERLSKPEIPQEEQQ</sequence>
<dbReference type="InterPro" id="IPR032675">
    <property type="entry name" value="LRR_dom_sf"/>
</dbReference>
<evidence type="ECO:0000313" key="3">
    <source>
        <dbReference type="Proteomes" id="UP000663828"/>
    </source>
</evidence>
<dbReference type="SMART" id="SM00368">
    <property type="entry name" value="LRR_RI"/>
    <property type="match status" value="4"/>
</dbReference>
<dbReference type="Proteomes" id="UP000663828">
    <property type="component" value="Unassembled WGS sequence"/>
</dbReference>
<name>A0A814QTB0_ADIRI</name>
<dbReference type="SUPFAM" id="SSF52047">
    <property type="entry name" value="RNI-like"/>
    <property type="match status" value="1"/>
</dbReference>
<dbReference type="Gene3D" id="3.80.10.10">
    <property type="entry name" value="Ribonuclease Inhibitor"/>
    <property type="match status" value="1"/>
</dbReference>
<proteinExistence type="predicted"/>
<dbReference type="EMBL" id="CAJNOJ010000067">
    <property type="protein sequence ID" value="CAF1019143.1"/>
    <property type="molecule type" value="Genomic_DNA"/>
</dbReference>
<dbReference type="Proteomes" id="UP000663852">
    <property type="component" value="Unassembled WGS sequence"/>
</dbReference>
<dbReference type="InterPro" id="IPR001611">
    <property type="entry name" value="Leu-rich_rpt"/>
</dbReference>
<gene>
    <name evidence="1" type="ORF">EDS130_LOCUS15798</name>
    <name evidence="2" type="ORF">XAT740_LOCUS19549</name>
</gene>